<organism evidence="2 3">
    <name type="scientific">Stappia taiwanensis</name>
    <dbReference type="NCBI Taxonomy" id="992267"/>
    <lineage>
        <taxon>Bacteria</taxon>
        <taxon>Pseudomonadati</taxon>
        <taxon>Pseudomonadota</taxon>
        <taxon>Alphaproteobacteria</taxon>
        <taxon>Hyphomicrobiales</taxon>
        <taxon>Stappiaceae</taxon>
        <taxon>Stappia</taxon>
    </lineage>
</organism>
<evidence type="ECO:0000313" key="3">
    <source>
        <dbReference type="Proteomes" id="UP000559404"/>
    </source>
</evidence>
<keyword evidence="3" id="KW-1185">Reference proteome</keyword>
<protein>
    <submittedName>
        <fullName evidence="2">Uncharacterized protein</fullName>
    </submittedName>
</protein>
<reference evidence="2 3" key="1">
    <citation type="submission" date="2020-07" db="EMBL/GenBank/DDBJ databases">
        <authorList>
            <person name="Li M."/>
        </authorList>
    </citation>
    <scope>NUCLEOTIDE SEQUENCE [LARGE SCALE GENOMIC DNA]</scope>
    <source>
        <strain evidence="2 3">DSM 23284</strain>
    </source>
</reference>
<dbReference type="EMBL" id="JACEON010000001">
    <property type="protein sequence ID" value="MBA4610279.1"/>
    <property type="molecule type" value="Genomic_DNA"/>
</dbReference>
<keyword evidence="1" id="KW-0812">Transmembrane</keyword>
<evidence type="ECO:0000313" key="2">
    <source>
        <dbReference type="EMBL" id="MBA4610279.1"/>
    </source>
</evidence>
<sequence>MKRVVGAWTLGIIAAGAALFIATTGATMLGGDSASARKGDRQQRVVHVACDATTMTDSVTGCAELARSVAPDAKPAFTTVARTSNSMTELIRIPVTE</sequence>
<name>A0A838XFT1_9HYPH</name>
<evidence type="ECO:0000256" key="1">
    <source>
        <dbReference type="SAM" id="Phobius"/>
    </source>
</evidence>
<keyword evidence="1" id="KW-1133">Transmembrane helix</keyword>
<dbReference type="AlphaFoldDB" id="A0A838XFT1"/>
<keyword evidence="1" id="KW-0472">Membrane</keyword>
<dbReference type="Proteomes" id="UP000559404">
    <property type="component" value="Unassembled WGS sequence"/>
</dbReference>
<comment type="caution">
    <text evidence="2">The sequence shown here is derived from an EMBL/GenBank/DDBJ whole genome shotgun (WGS) entry which is preliminary data.</text>
</comment>
<dbReference type="RefSeq" id="WP_181758463.1">
    <property type="nucleotide sequence ID" value="NZ_BMCR01000001.1"/>
</dbReference>
<accession>A0A838XFT1</accession>
<gene>
    <name evidence="2" type="ORF">H1W37_01340</name>
</gene>
<proteinExistence type="predicted"/>
<feature type="transmembrane region" description="Helical" evidence="1">
    <location>
        <begin position="6"/>
        <end position="29"/>
    </location>
</feature>
<reference evidence="2 3" key="2">
    <citation type="submission" date="2020-08" db="EMBL/GenBank/DDBJ databases">
        <title>Stappia taiwanensis sp. nov., isolated from a coastal thermal spring.</title>
        <authorList>
            <person name="Kampfer P."/>
        </authorList>
    </citation>
    <scope>NUCLEOTIDE SEQUENCE [LARGE SCALE GENOMIC DNA]</scope>
    <source>
        <strain evidence="2 3">DSM 23284</strain>
    </source>
</reference>